<name>A0A0G0M9H3_9BACT</name>
<sequence>MNEVFSFAAPCYITDSVGVDYISMPVSRQRIFTIYRDTDEKFYYGSIGSDKIGPFGSPEQAKIEAHKSVGETEFHLKWMQEVYFASTPFNGQGHTQPRKMCHLPKKADDFVNSLSENVALTQNDVENRAGQTIQFLIDQGCPPAPNDSLERWSWEIVKRSLNEKQINMIIKDIGNDIQNGIKVGIGNSLNNSDPIRKLFEDLGIGDYLSIQYYFNETMCKILDIDWLKKGLLK</sequence>
<evidence type="ECO:0000313" key="1">
    <source>
        <dbReference type="EMBL" id="KKQ99897.1"/>
    </source>
</evidence>
<dbReference type="EMBL" id="LBWB01000022">
    <property type="protein sequence ID" value="KKQ99897.1"/>
    <property type="molecule type" value="Genomic_DNA"/>
</dbReference>
<dbReference type="STRING" id="1618574.UT24_C0022G0018"/>
<comment type="caution">
    <text evidence="1">The sequence shown here is derived from an EMBL/GenBank/DDBJ whole genome shotgun (WGS) entry which is preliminary data.</text>
</comment>
<gene>
    <name evidence="1" type="ORF">UT24_C0022G0018</name>
</gene>
<organism evidence="1 2">
    <name type="scientific">Candidatus Woesebacteria bacterium GW2011_GWB1_39_12</name>
    <dbReference type="NCBI Taxonomy" id="1618574"/>
    <lineage>
        <taxon>Bacteria</taxon>
        <taxon>Candidatus Woeseibacteriota</taxon>
    </lineage>
</organism>
<evidence type="ECO:0000313" key="2">
    <source>
        <dbReference type="Proteomes" id="UP000033881"/>
    </source>
</evidence>
<dbReference type="Proteomes" id="UP000033881">
    <property type="component" value="Unassembled WGS sequence"/>
</dbReference>
<proteinExistence type="predicted"/>
<reference evidence="1 2" key="1">
    <citation type="journal article" date="2015" name="Nature">
        <title>rRNA introns, odd ribosomes, and small enigmatic genomes across a large radiation of phyla.</title>
        <authorList>
            <person name="Brown C.T."/>
            <person name="Hug L.A."/>
            <person name="Thomas B.C."/>
            <person name="Sharon I."/>
            <person name="Castelle C.J."/>
            <person name="Singh A."/>
            <person name="Wilkins M.J."/>
            <person name="Williams K.H."/>
            <person name="Banfield J.F."/>
        </authorList>
    </citation>
    <scope>NUCLEOTIDE SEQUENCE [LARGE SCALE GENOMIC DNA]</scope>
</reference>
<accession>A0A0G0M9H3</accession>
<dbReference type="AlphaFoldDB" id="A0A0G0M9H3"/>
<protein>
    <submittedName>
        <fullName evidence="1">Uncharacterized protein</fullName>
    </submittedName>
</protein>